<dbReference type="Pfam" id="PF21688">
    <property type="entry name" value="FAD-depend_C"/>
    <property type="match status" value="1"/>
</dbReference>
<evidence type="ECO:0000313" key="5">
    <source>
        <dbReference type="Proteomes" id="UP000321514"/>
    </source>
</evidence>
<evidence type="ECO:0000256" key="1">
    <source>
        <dbReference type="SAM" id="MobiDB-lite"/>
    </source>
</evidence>
<dbReference type="Proteomes" id="UP000321514">
    <property type="component" value="Unassembled WGS sequence"/>
</dbReference>
<dbReference type="STRING" id="1334629.MFUL124B02_17585"/>
<dbReference type="PANTHER" id="PTHR42842:SF3">
    <property type="entry name" value="FAD_NAD(P)-BINDING OXIDOREDUCTASE FAMILY PROTEIN"/>
    <property type="match status" value="1"/>
</dbReference>
<feature type="domain" description="FAD/NAD(P)-binding" evidence="2">
    <location>
        <begin position="116"/>
        <end position="282"/>
    </location>
</feature>
<sequence length="551" mass="59617">MLAIFQRGGAERAPHQERMAMAYRVNNIGLWLDEPEELLGQRAAEKLGVTRSDLASVRVVRSVLDARKKGSPRYIYTLEVEMAPGRKPKQLPPDVGEAPPPPEPLTSVKPPEQWPIIIGTGPAGLFAALGLLERGVKSILIERGREVVARRKDVAKLMRDGTLDPESNMNFGEGGAGAYTDGKLSTRINHPMVRKVIEAFARYGAPDAILVEGKPHIGSDLLPGAVAKLREELIAGGCEVHFGQRVDDLLYKDGRIAGVKLADGRTLESDRVILAPGNSARELYERFAADGRVSVEAKPFALGFRAEHPQTLINGIQYGSAAKNPKLPPADYKLAENLDVDGEVRGVYSFCMCPGGIVVPTPTEDGLQCTNGMSNSRRNARYANAGIVVSVSVADFEREGFHGPLAGLQFQRHWEQKAYELGGGKFFAPAQTIPDYLAGRVKKDPGGTSYRPGLAHVDLNRLFPERLTTSLKQALKTFDRKMRGFISDEGKLIGIESRTSSPVRITRGEDLQSVSCKGLYPAGEGCGYAGGIVSSAIDGLRVAEQIATELA</sequence>
<dbReference type="PIRSF" id="PIRSF038984">
    <property type="entry name" value="FAD_binding_protein"/>
    <property type="match status" value="1"/>
</dbReference>
<name>A0A511T6R6_MYXFU</name>
<dbReference type="AlphaFoldDB" id="A0A511T6R6"/>
<reference evidence="4 5" key="1">
    <citation type="submission" date="2019-07" db="EMBL/GenBank/DDBJ databases">
        <title>Whole genome shotgun sequence of Myxococcus fulvus NBRC 100333.</title>
        <authorList>
            <person name="Hosoyama A."/>
            <person name="Uohara A."/>
            <person name="Ohji S."/>
            <person name="Ichikawa N."/>
        </authorList>
    </citation>
    <scope>NUCLEOTIDE SEQUENCE [LARGE SCALE GENOMIC DNA]</scope>
    <source>
        <strain evidence="4 5">NBRC 100333</strain>
    </source>
</reference>
<dbReference type="GO" id="GO:0016491">
    <property type="term" value="F:oxidoreductase activity"/>
    <property type="evidence" value="ECO:0007669"/>
    <property type="project" value="InterPro"/>
</dbReference>
<accession>A0A511T6R6</accession>
<dbReference type="InterPro" id="IPR036188">
    <property type="entry name" value="FAD/NAD-bd_sf"/>
</dbReference>
<dbReference type="Gene3D" id="3.50.50.60">
    <property type="entry name" value="FAD/NAD(P)-binding domain"/>
    <property type="match status" value="2"/>
</dbReference>
<dbReference type="InterPro" id="IPR023753">
    <property type="entry name" value="FAD/NAD-binding_dom"/>
</dbReference>
<dbReference type="Pfam" id="PF07992">
    <property type="entry name" value="Pyr_redox_2"/>
    <property type="match status" value="1"/>
</dbReference>
<comment type="caution">
    <text evidence="4">The sequence shown here is derived from an EMBL/GenBank/DDBJ whole genome shotgun (WGS) entry which is preliminary data.</text>
</comment>
<feature type="region of interest" description="Disordered" evidence="1">
    <location>
        <begin position="85"/>
        <end position="107"/>
    </location>
</feature>
<gene>
    <name evidence="4" type="ORF">MFU01_46840</name>
</gene>
<evidence type="ECO:0000259" key="2">
    <source>
        <dbReference type="Pfam" id="PF07992"/>
    </source>
</evidence>
<organism evidence="4 5">
    <name type="scientific">Myxococcus fulvus</name>
    <dbReference type="NCBI Taxonomy" id="33"/>
    <lineage>
        <taxon>Bacteria</taxon>
        <taxon>Pseudomonadati</taxon>
        <taxon>Myxococcota</taxon>
        <taxon>Myxococcia</taxon>
        <taxon>Myxococcales</taxon>
        <taxon>Cystobacterineae</taxon>
        <taxon>Myxococcaceae</taxon>
        <taxon>Myxococcus</taxon>
    </lineage>
</organism>
<dbReference type="EMBL" id="BJXR01000034">
    <property type="protein sequence ID" value="GEN09647.1"/>
    <property type="molecule type" value="Genomic_DNA"/>
</dbReference>
<dbReference type="SUPFAM" id="SSF51905">
    <property type="entry name" value="FAD/NAD(P)-binding domain"/>
    <property type="match status" value="1"/>
</dbReference>
<proteinExistence type="predicted"/>
<dbReference type="Gene3D" id="3.30.70.2700">
    <property type="match status" value="1"/>
</dbReference>
<feature type="domain" description="FAD-dependent protein C-terminal" evidence="3">
    <location>
        <begin position="299"/>
        <end position="499"/>
    </location>
</feature>
<dbReference type="PANTHER" id="PTHR42842">
    <property type="entry name" value="FAD/NAD(P)-BINDING OXIDOREDUCTASE"/>
    <property type="match status" value="1"/>
</dbReference>
<dbReference type="InterPro" id="IPR049516">
    <property type="entry name" value="FAD-depend_C"/>
</dbReference>
<dbReference type="InterPro" id="IPR028348">
    <property type="entry name" value="FAD-binding_protein"/>
</dbReference>
<evidence type="ECO:0000259" key="3">
    <source>
        <dbReference type="Pfam" id="PF21688"/>
    </source>
</evidence>
<protein>
    <submittedName>
        <fullName evidence="4">Uncharacterized protein</fullName>
    </submittedName>
</protein>
<evidence type="ECO:0000313" key="4">
    <source>
        <dbReference type="EMBL" id="GEN09647.1"/>
    </source>
</evidence>